<evidence type="ECO:0000313" key="2">
    <source>
        <dbReference type="EMBL" id="PLT47272.1"/>
    </source>
</evidence>
<feature type="compositionally biased region" description="Basic and acidic residues" evidence="1">
    <location>
        <begin position="66"/>
        <end position="87"/>
    </location>
</feature>
<accession>A0A2N5NAA8</accession>
<protein>
    <submittedName>
        <fullName evidence="2">Uncharacterized protein</fullName>
    </submittedName>
</protein>
<evidence type="ECO:0000256" key="1">
    <source>
        <dbReference type="SAM" id="MobiDB-lite"/>
    </source>
</evidence>
<evidence type="ECO:0000313" key="3">
    <source>
        <dbReference type="Proteomes" id="UP000234789"/>
    </source>
</evidence>
<reference evidence="2 3" key="1">
    <citation type="submission" date="2017-05" db="EMBL/GenBank/DDBJ databases">
        <title>Functional genome analysis of Paenibacillus pasadenensis strain R16: insights on endophytic life style and antifungal activity.</title>
        <authorList>
            <person name="Passera A."/>
            <person name="Marcolungo L."/>
            <person name="Casati P."/>
            <person name="Brasca M."/>
            <person name="Quaglino F."/>
            <person name="Delledonne M."/>
        </authorList>
    </citation>
    <scope>NUCLEOTIDE SEQUENCE [LARGE SCALE GENOMIC DNA]</scope>
    <source>
        <strain evidence="2 3">R16</strain>
    </source>
</reference>
<feature type="region of interest" description="Disordered" evidence="1">
    <location>
        <begin position="48"/>
        <end position="87"/>
    </location>
</feature>
<dbReference type="AlphaFoldDB" id="A0A2N5NAA8"/>
<comment type="caution">
    <text evidence="2">The sequence shown here is derived from an EMBL/GenBank/DDBJ whole genome shotgun (WGS) entry which is preliminary data.</text>
</comment>
<keyword evidence="3" id="KW-1185">Reference proteome</keyword>
<gene>
    <name evidence="2" type="ORF">B8V81_1496</name>
</gene>
<proteinExistence type="predicted"/>
<name>A0A2N5NAA8_9BACL</name>
<sequence>MDTTLIIAAKKCKSHVENVTIPPRNRGGPGRSGRVFPTLSAASLACPESGAPVLVPSGNKRRRNGRGADEERTRSGRGTDQERTRCG</sequence>
<dbReference type="Proteomes" id="UP000234789">
    <property type="component" value="Unassembled WGS sequence"/>
</dbReference>
<organism evidence="2 3">
    <name type="scientific">Paenibacillus pasadenensis</name>
    <dbReference type="NCBI Taxonomy" id="217090"/>
    <lineage>
        <taxon>Bacteria</taxon>
        <taxon>Bacillati</taxon>
        <taxon>Bacillota</taxon>
        <taxon>Bacilli</taxon>
        <taxon>Bacillales</taxon>
        <taxon>Paenibacillaceae</taxon>
        <taxon>Paenibacillus</taxon>
    </lineage>
</organism>
<dbReference type="EMBL" id="NFEZ01000003">
    <property type="protein sequence ID" value="PLT47272.1"/>
    <property type="molecule type" value="Genomic_DNA"/>
</dbReference>